<dbReference type="OrthoDB" id="424465at2759"/>
<dbReference type="SUPFAM" id="SSF52540">
    <property type="entry name" value="P-loop containing nucleoside triphosphate hydrolases"/>
    <property type="match status" value="1"/>
</dbReference>
<feature type="region of interest" description="Disordered" evidence="8">
    <location>
        <begin position="295"/>
        <end position="374"/>
    </location>
</feature>
<dbReference type="EMBL" id="GL541647">
    <property type="protein sequence ID" value="KDE08867.1"/>
    <property type="molecule type" value="Genomic_DNA"/>
</dbReference>
<comment type="similarity">
    <text evidence="1">Belongs to the GPN-loop GTPase family.</text>
</comment>
<reference evidence="13" key="1">
    <citation type="submission" date="2010-11" db="EMBL/GenBank/DDBJ databases">
        <title>The genome sequence of Microbotryum violaceum strain p1A1 Lamole.</title>
        <authorList>
            <person name="Cuomo C."/>
            <person name="Perlin M."/>
            <person name="Young S.K."/>
            <person name="Zeng Q."/>
            <person name="Gargeya S."/>
            <person name="Alvarado L."/>
            <person name="Berlin A."/>
            <person name="Chapman S.B."/>
            <person name="Chen Z."/>
            <person name="Freedman E."/>
            <person name="Gellesch M."/>
            <person name="Goldberg J."/>
            <person name="Griggs A."/>
            <person name="Gujja S."/>
            <person name="Heilman E."/>
            <person name="Heiman D."/>
            <person name="Howarth C."/>
            <person name="Mehta T."/>
            <person name="Neiman D."/>
            <person name="Pearson M."/>
            <person name="Roberts A."/>
            <person name="Saif S."/>
            <person name="Shea T."/>
            <person name="Shenoy N."/>
            <person name="Sisk P."/>
            <person name="Stolte C."/>
            <person name="Sykes S."/>
            <person name="White J."/>
            <person name="Yandava C."/>
            <person name="Haas B."/>
            <person name="Nusbaum C."/>
            <person name="Birren B."/>
        </authorList>
    </citation>
    <scope>NUCLEOTIDE SEQUENCE [LARGE SCALE GENOMIC DNA]</scope>
    <source>
        <strain evidence="13">p1A1 Lamole</strain>
    </source>
</reference>
<dbReference type="Gene3D" id="3.40.50.300">
    <property type="entry name" value="P-loop containing nucleotide triphosphate hydrolases"/>
    <property type="match status" value="1"/>
</dbReference>
<keyword evidence="9" id="KW-0732">Signal</keyword>
<evidence type="ECO:0000256" key="5">
    <source>
        <dbReference type="ARBA" id="ARBA00023134"/>
    </source>
</evidence>
<evidence type="ECO:0000256" key="9">
    <source>
        <dbReference type="SAM" id="SignalP"/>
    </source>
</evidence>
<dbReference type="PANTHER" id="PTHR21231:SF7">
    <property type="entry name" value="GPN-LOOP GTPASE 3"/>
    <property type="match status" value="1"/>
</dbReference>
<evidence type="ECO:0000256" key="6">
    <source>
        <dbReference type="ARBA" id="ARBA00054449"/>
    </source>
</evidence>
<dbReference type="HOGENOM" id="CLU_320086_0_0_1"/>
<reference evidence="12" key="4">
    <citation type="submission" date="2015-06" db="UniProtKB">
        <authorList>
            <consortium name="EnsemblFungi"/>
        </authorList>
    </citation>
    <scope>IDENTIFICATION</scope>
</reference>
<dbReference type="InterPro" id="IPR004130">
    <property type="entry name" value="Gpn"/>
</dbReference>
<dbReference type="EnsemblFungi" id="MVLG_00965T0">
    <property type="protein sequence ID" value="MVLG_00965T0"/>
    <property type="gene ID" value="MVLG_00965"/>
</dbReference>
<feature type="signal peptide" evidence="9">
    <location>
        <begin position="1"/>
        <end position="33"/>
    </location>
</feature>
<dbReference type="Pfam" id="PF12937">
    <property type="entry name" value="F-box-like"/>
    <property type="match status" value="1"/>
</dbReference>
<dbReference type="PANTHER" id="PTHR21231">
    <property type="entry name" value="XPA-BINDING PROTEIN 1-RELATED"/>
    <property type="match status" value="1"/>
</dbReference>
<dbReference type="CDD" id="cd17872">
    <property type="entry name" value="GPN3"/>
    <property type="match status" value="1"/>
</dbReference>
<dbReference type="SUPFAM" id="SSF81383">
    <property type="entry name" value="F-box domain"/>
    <property type="match status" value="1"/>
</dbReference>
<keyword evidence="3" id="KW-0547">Nucleotide-binding</keyword>
<name>U5H0P0_USTV1</name>
<feature type="domain" description="JmjC" evidence="10">
    <location>
        <begin position="619"/>
        <end position="789"/>
    </location>
</feature>
<evidence type="ECO:0000256" key="1">
    <source>
        <dbReference type="ARBA" id="ARBA00005290"/>
    </source>
</evidence>
<dbReference type="Gene3D" id="2.60.120.650">
    <property type="entry name" value="Cupin"/>
    <property type="match status" value="1"/>
</dbReference>
<feature type="compositionally biased region" description="Basic and acidic residues" evidence="8">
    <location>
        <begin position="856"/>
        <end position="880"/>
    </location>
</feature>
<sequence length="907" mass="100932">MDSSHRYFFARILTLSSCLPLLLPLLLLPLLLALVPPDAVLVTGPAGAGKSTFCASLITHAQSLGRSVHLFNLDPAADKFEHPPSIDIKDLVSLEEVMDDLQLGPNGGLIYCFEYLMNNLDWLQEQMGDYDDDYLIIDCPGQIELYTHIPVLPKLAKLLTSTMGIQLVSVYLLESQFMEDTAKYFSGVLSAMSCMVGLEVPSVNVMSKMDLVKKGTTGAKRRKQVDRFLDPDPELLRESANRTTNPKFHALNSALVQLIEDFNMVQFLPLDVTDEESIGVILSHIDNAIQYGEHEEPKEPHDMDEGDFDPVMLAAPPSMSPSQPVDAHTFPSTMRPQPPLKRAHTTTTPTEQTTTTPSPPTKRPKLATSSSATANPLELKPLGNLIFRPSAHLTRTQGLGILSILPDELLLSHIFSALDGEDLVRAQGVSKAFFGWTRVEGIWKGLYIERTRGRLHRWRGSWRASYVRTFLLPPSESSDGDEPLPTSLITTPSHHSDVLFQPCLCAAFDPCRLFRSNNFVSNIPRISGKNLLPSDLPQEPCILTDLMTTWSAIDPTSTHQWTLPRLASRFPNTLFRAEATLTTLPSYETYHDRCELDESPLYLFDSEYVNKTQSLDAEGKDLGLGGDYEVPLCFGEDLFGVMEGERPDYRWLIVGPTRSGSTWHQDPNGTSAWNAITTGSKAWIMFPPSLTPPGVHVSEDQGQVEAPLALSEWFMSYWDYAVGTYGPQGKDAALRDKMKVGICREGEVFYVPSGWWHIVVNLEPSIAVTQNYVSQCELASVLRFMRDRPDQVSGFKRPRTEQDQTRELVQKEDCDELVSDVFELFVQGLKKEHGEMVEKALEEIGGMKKAVSSVSGRKEGNGVHDEKSGTKGMWEKVKEDQGDEGGFSFGFGGEEFEEEDEEGGSRS</sequence>
<dbReference type="PROSITE" id="PS51184">
    <property type="entry name" value="JMJC"/>
    <property type="match status" value="1"/>
</dbReference>
<dbReference type="AlphaFoldDB" id="U5H0P0"/>
<evidence type="ECO:0000256" key="4">
    <source>
        <dbReference type="ARBA" id="ARBA00022801"/>
    </source>
</evidence>
<feature type="compositionally biased region" description="Acidic residues" evidence="8">
    <location>
        <begin position="894"/>
        <end position="907"/>
    </location>
</feature>
<reference evidence="11 13" key="3">
    <citation type="journal article" date="2015" name="BMC Genomics">
        <title>Sex and parasites: genomic and transcriptomic analysis of Microbotryum lychnidis-dioicae, the biotrophic and plant-castrating anther smut fungus.</title>
        <authorList>
            <person name="Perlin M.H."/>
            <person name="Amselem J."/>
            <person name="Fontanillas E."/>
            <person name="Toh S.S."/>
            <person name="Chen Z."/>
            <person name="Goldberg J."/>
            <person name="Duplessis S."/>
            <person name="Henrissat B."/>
            <person name="Young S."/>
            <person name="Zeng Q."/>
            <person name="Aguileta G."/>
            <person name="Petit E."/>
            <person name="Badouin H."/>
            <person name="Andrews J."/>
            <person name="Razeeq D."/>
            <person name="Gabaldon T."/>
            <person name="Quesneville H."/>
            <person name="Giraud T."/>
            <person name="Hood M.E."/>
            <person name="Schultz D.J."/>
            <person name="Cuomo C.A."/>
        </authorList>
    </citation>
    <scope>NUCLEOTIDE SEQUENCE [LARGE SCALE GENOMIC DNA]</scope>
    <source>
        <strain evidence="13">p1A1 Lamole</strain>
        <strain evidence="11">P1A1 Lamole</strain>
    </source>
</reference>
<feature type="compositionally biased region" description="Low complexity" evidence="8">
    <location>
        <begin position="345"/>
        <end position="356"/>
    </location>
</feature>
<dbReference type="InParanoid" id="U5H0P0"/>
<keyword evidence="4" id="KW-0378">Hydrolase</keyword>
<evidence type="ECO:0000256" key="7">
    <source>
        <dbReference type="ARBA" id="ARBA00061952"/>
    </source>
</evidence>
<reference evidence="11" key="2">
    <citation type="submission" date="2010-11" db="EMBL/GenBank/DDBJ databases">
        <authorList>
            <consortium name="The Broad Institute Genome Sequencing Platform"/>
            <person name="Earl A."/>
            <person name="Ward D."/>
            <person name="Feldgarden M."/>
            <person name="Gevers D."/>
            <person name="Butler R."/>
            <person name="Young S.K."/>
            <person name="Zeng Q."/>
            <person name="Gargeya S."/>
            <person name="Fitzgerald M."/>
            <person name="Haas B."/>
            <person name="Abouelleil A."/>
            <person name="Alvarado L."/>
            <person name="Arachchi H.M."/>
            <person name="Berlin A."/>
            <person name="Brown A."/>
            <person name="Chapman S.B."/>
            <person name="Chen Z."/>
            <person name="Dunbar C."/>
            <person name="Freedman E."/>
            <person name="Gearin G."/>
            <person name="Gellesch M."/>
            <person name="Goldberg J."/>
            <person name="Griggs A."/>
            <person name="Gujja S."/>
            <person name="Heilman E."/>
            <person name="Heiman D."/>
            <person name="Howarth C."/>
            <person name="Larson L."/>
            <person name="Lui A."/>
            <person name="MacDonald P.J.P."/>
            <person name="Mehta T."/>
            <person name="Montmayeur A."/>
            <person name="Murphy C."/>
            <person name="Neiman D."/>
            <person name="Pearson M."/>
            <person name="Priest M."/>
            <person name="Roberts A."/>
            <person name="Saif S."/>
            <person name="Shea T."/>
            <person name="Shenoy N."/>
            <person name="Sisk P."/>
            <person name="Stolte C."/>
            <person name="Sykes S."/>
            <person name="White J."/>
            <person name="Yandava C."/>
            <person name="Wortman J."/>
            <person name="Nusbaum C."/>
            <person name="Birren B."/>
        </authorList>
    </citation>
    <scope>NUCLEOTIDE SEQUENCE</scope>
    <source>
        <strain evidence="11">P1A1 Lamole</strain>
    </source>
</reference>
<feature type="chain" id="PRO_5009724346" description="GPN-loop GTPase 3" evidence="9">
    <location>
        <begin position="34"/>
        <end position="907"/>
    </location>
</feature>
<dbReference type="STRING" id="683840.U5H0P0"/>
<dbReference type="GO" id="GO:0005525">
    <property type="term" value="F:GTP binding"/>
    <property type="evidence" value="ECO:0007669"/>
    <property type="project" value="UniProtKB-KW"/>
</dbReference>
<evidence type="ECO:0000256" key="8">
    <source>
        <dbReference type="SAM" id="MobiDB-lite"/>
    </source>
</evidence>
<evidence type="ECO:0000256" key="2">
    <source>
        <dbReference type="ARBA" id="ARBA00014587"/>
    </source>
</evidence>
<dbReference type="InterPro" id="IPR036047">
    <property type="entry name" value="F-box-like_dom_sf"/>
</dbReference>
<evidence type="ECO:0000313" key="11">
    <source>
        <dbReference type="EMBL" id="KDE08867.1"/>
    </source>
</evidence>
<dbReference type="Gene3D" id="1.20.1280.50">
    <property type="match status" value="1"/>
</dbReference>
<dbReference type="SUPFAM" id="SSF51197">
    <property type="entry name" value="Clavaminate synthase-like"/>
    <property type="match status" value="1"/>
</dbReference>
<evidence type="ECO:0000259" key="10">
    <source>
        <dbReference type="PROSITE" id="PS51184"/>
    </source>
</evidence>
<feature type="region of interest" description="Disordered" evidence="8">
    <location>
        <begin position="852"/>
        <end position="907"/>
    </location>
</feature>
<dbReference type="Pfam" id="PF02373">
    <property type="entry name" value="JmjC"/>
    <property type="match status" value="1"/>
</dbReference>
<dbReference type="InterPro" id="IPR003347">
    <property type="entry name" value="JmjC_dom"/>
</dbReference>
<dbReference type="EMBL" id="AEIJ01000084">
    <property type="status" value="NOT_ANNOTATED_CDS"/>
    <property type="molecule type" value="Genomic_DNA"/>
</dbReference>
<proteinExistence type="inferred from homology"/>
<feature type="compositionally biased region" description="Gly residues" evidence="8">
    <location>
        <begin position="884"/>
        <end position="893"/>
    </location>
</feature>
<keyword evidence="5" id="KW-0342">GTP-binding</keyword>
<evidence type="ECO:0000313" key="13">
    <source>
        <dbReference type="Proteomes" id="UP000017200"/>
    </source>
</evidence>
<comment type="subunit">
    <text evidence="7">Heterodimers with GPN1 or GPN2. Binds to RNA polymerase II (RNAPII).</text>
</comment>
<dbReference type="InterPro" id="IPR001810">
    <property type="entry name" value="F-box_dom"/>
</dbReference>
<dbReference type="FunFam" id="3.40.50.300:FF:000552">
    <property type="entry name" value="GPN-loop GTPase 3"/>
    <property type="match status" value="1"/>
</dbReference>
<accession>U5H0P0</accession>
<dbReference type="InterPro" id="IPR030228">
    <property type="entry name" value="Gpn3"/>
</dbReference>
<keyword evidence="13" id="KW-1185">Reference proteome</keyword>
<dbReference type="SMART" id="SM00558">
    <property type="entry name" value="JmjC"/>
    <property type="match status" value="1"/>
</dbReference>
<gene>
    <name evidence="11" type="ORF">MVLG_00965</name>
</gene>
<evidence type="ECO:0000256" key="3">
    <source>
        <dbReference type="ARBA" id="ARBA00022741"/>
    </source>
</evidence>
<dbReference type="InterPro" id="IPR027417">
    <property type="entry name" value="P-loop_NTPase"/>
</dbReference>
<protein>
    <recommendedName>
        <fullName evidence="2">GPN-loop GTPase 3</fullName>
    </recommendedName>
</protein>
<dbReference type="CDD" id="cd09917">
    <property type="entry name" value="F-box_SF"/>
    <property type="match status" value="1"/>
</dbReference>
<organism evidence="11">
    <name type="scientific">Microbotryum lychnidis-dioicae (strain p1A1 Lamole / MvSl-1064)</name>
    <name type="common">Anther smut fungus</name>
    <dbReference type="NCBI Taxonomy" id="683840"/>
    <lineage>
        <taxon>Eukaryota</taxon>
        <taxon>Fungi</taxon>
        <taxon>Dikarya</taxon>
        <taxon>Basidiomycota</taxon>
        <taxon>Pucciniomycotina</taxon>
        <taxon>Microbotryomycetes</taxon>
        <taxon>Microbotryales</taxon>
        <taxon>Microbotryaceae</taxon>
        <taxon>Microbotryum</taxon>
    </lineage>
</organism>
<dbReference type="Proteomes" id="UP000017200">
    <property type="component" value="Unassembled WGS sequence"/>
</dbReference>
<dbReference type="Pfam" id="PF03029">
    <property type="entry name" value="ATP_bind_1"/>
    <property type="match status" value="1"/>
</dbReference>
<evidence type="ECO:0000313" key="12">
    <source>
        <dbReference type="EnsemblFungi" id="MVLG_00965T0"/>
    </source>
</evidence>
<comment type="function">
    <text evidence="6">Small GTPase required for proper nuclear import of RNA polymerase II and III (RNAPII and RNAPIII). May act at an RNAP assembly step prior to nuclear import.</text>
</comment>
<dbReference type="GO" id="GO:0003924">
    <property type="term" value="F:GTPase activity"/>
    <property type="evidence" value="ECO:0007669"/>
    <property type="project" value="TreeGrafter"/>
</dbReference>